<proteinExistence type="predicted"/>
<comment type="caution">
    <text evidence="1">The sequence shown here is derived from an EMBL/GenBank/DDBJ whole genome shotgun (WGS) entry which is preliminary data.</text>
</comment>
<keyword evidence="2" id="KW-1185">Reference proteome</keyword>
<evidence type="ECO:0000313" key="2">
    <source>
        <dbReference type="Proteomes" id="UP000033452"/>
    </source>
</evidence>
<dbReference type="AlphaFoldDB" id="A0A0F4QIH5"/>
<gene>
    <name evidence="1" type="ORF">TW77_16475</name>
</gene>
<organism evidence="1 2">
    <name type="scientific">Pseudoalteromonas rubra</name>
    <dbReference type="NCBI Taxonomy" id="43658"/>
    <lineage>
        <taxon>Bacteria</taxon>
        <taxon>Pseudomonadati</taxon>
        <taxon>Pseudomonadota</taxon>
        <taxon>Gammaproteobacteria</taxon>
        <taxon>Alteromonadales</taxon>
        <taxon>Pseudoalteromonadaceae</taxon>
        <taxon>Pseudoalteromonas</taxon>
    </lineage>
</organism>
<reference evidence="1 2" key="1">
    <citation type="journal article" date="2015" name="BMC Genomics">
        <title>Genome mining reveals unlocked bioactive potential of marine Gram-negative bacteria.</title>
        <authorList>
            <person name="Machado H."/>
            <person name="Sonnenschein E.C."/>
            <person name="Melchiorsen J."/>
            <person name="Gram L."/>
        </authorList>
    </citation>
    <scope>NUCLEOTIDE SEQUENCE [LARGE SCALE GENOMIC DNA]</scope>
    <source>
        <strain evidence="1 2">S2471</strain>
    </source>
</reference>
<sequence length="79" mass="8892">MLNPENKRSKKARILSGLLILAKVLACILMVELVVGAANTTAIMQDRKDEITRFQIRVFGSQIEVNFSEKKTDKSKTIQ</sequence>
<protein>
    <submittedName>
        <fullName evidence="1">Uncharacterized protein</fullName>
    </submittedName>
</protein>
<dbReference type="PATRIC" id="fig|43658.5.peg.3476"/>
<name>A0A0F4QIH5_9GAMM</name>
<evidence type="ECO:0000313" key="1">
    <source>
        <dbReference type="EMBL" id="KJZ07080.1"/>
    </source>
</evidence>
<accession>A0A0F4QIH5</accession>
<dbReference type="Proteomes" id="UP000033452">
    <property type="component" value="Unassembled WGS sequence"/>
</dbReference>
<dbReference type="EMBL" id="JXYA01000041">
    <property type="protein sequence ID" value="KJZ07080.1"/>
    <property type="molecule type" value="Genomic_DNA"/>
</dbReference>